<gene>
    <name evidence="7" type="ORF">ParKJ_13755</name>
</gene>
<dbReference type="InterPro" id="IPR036737">
    <property type="entry name" value="OmpA-like_sf"/>
</dbReference>
<comment type="subcellular location">
    <subcellularLocation>
        <location evidence="1">Cell outer membrane</location>
    </subcellularLocation>
</comment>
<dbReference type="AlphaFoldDB" id="A0AAP5Q7H5"/>
<dbReference type="SUPFAM" id="SSF103088">
    <property type="entry name" value="OmpA-like"/>
    <property type="match status" value="1"/>
</dbReference>
<dbReference type="GO" id="GO:0009279">
    <property type="term" value="C:cell outer membrane"/>
    <property type="evidence" value="ECO:0007669"/>
    <property type="project" value="UniProtKB-SubCell"/>
</dbReference>
<dbReference type="PANTHER" id="PTHR30329:SF20">
    <property type="entry name" value="EXPORTED PROTEIN"/>
    <property type="match status" value="1"/>
</dbReference>
<feature type="region of interest" description="Disordered" evidence="4">
    <location>
        <begin position="593"/>
        <end position="612"/>
    </location>
</feature>
<evidence type="ECO:0000313" key="7">
    <source>
        <dbReference type="EMBL" id="MDT8838480.1"/>
    </source>
</evidence>
<evidence type="ECO:0000256" key="5">
    <source>
        <dbReference type="SAM" id="Phobius"/>
    </source>
</evidence>
<dbReference type="InterPro" id="IPR006665">
    <property type="entry name" value="OmpA-like"/>
</dbReference>
<dbReference type="CDD" id="cd07185">
    <property type="entry name" value="OmpA_C-like"/>
    <property type="match status" value="1"/>
</dbReference>
<evidence type="ECO:0000259" key="6">
    <source>
        <dbReference type="PROSITE" id="PS51123"/>
    </source>
</evidence>
<evidence type="ECO:0000256" key="1">
    <source>
        <dbReference type="ARBA" id="ARBA00004442"/>
    </source>
</evidence>
<comment type="caution">
    <text evidence="7">The sequence shown here is derived from an EMBL/GenBank/DDBJ whole genome shotgun (WGS) entry which is preliminary data.</text>
</comment>
<dbReference type="EMBL" id="JANSLM010000004">
    <property type="protein sequence ID" value="MDT8838480.1"/>
    <property type="molecule type" value="Genomic_DNA"/>
</dbReference>
<feature type="region of interest" description="Disordered" evidence="4">
    <location>
        <begin position="558"/>
        <end position="588"/>
    </location>
</feature>
<dbReference type="PANTHER" id="PTHR30329">
    <property type="entry name" value="STATOR ELEMENT OF FLAGELLAR MOTOR COMPLEX"/>
    <property type="match status" value="1"/>
</dbReference>
<feature type="transmembrane region" description="Helical" evidence="5">
    <location>
        <begin position="12"/>
        <end position="29"/>
    </location>
</feature>
<feature type="domain" description="OmpA-like" evidence="6">
    <location>
        <begin position="435"/>
        <end position="553"/>
    </location>
</feature>
<dbReference type="InterPro" id="IPR050330">
    <property type="entry name" value="Bact_OuterMem_StrucFunc"/>
</dbReference>
<keyword evidence="5" id="KW-1133">Transmembrane helix</keyword>
<evidence type="ECO:0000256" key="4">
    <source>
        <dbReference type="SAM" id="MobiDB-lite"/>
    </source>
</evidence>
<dbReference type="RefSeq" id="WP_244207669.1">
    <property type="nucleotide sequence ID" value="NZ_JANSLM010000004.1"/>
</dbReference>
<dbReference type="Proteomes" id="UP001246473">
    <property type="component" value="Unassembled WGS sequence"/>
</dbReference>
<protein>
    <submittedName>
        <fullName evidence="7">OmpA family protein</fullName>
    </submittedName>
</protein>
<evidence type="ECO:0000313" key="8">
    <source>
        <dbReference type="Proteomes" id="UP001246473"/>
    </source>
</evidence>
<dbReference type="InterPro" id="IPR006664">
    <property type="entry name" value="OMP_bac"/>
</dbReference>
<evidence type="ECO:0000256" key="3">
    <source>
        <dbReference type="PROSITE-ProRule" id="PRU00473"/>
    </source>
</evidence>
<organism evidence="7 8">
    <name type="scientific">Paraburkholderia fungorum</name>
    <dbReference type="NCBI Taxonomy" id="134537"/>
    <lineage>
        <taxon>Bacteria</taxon>
        <taxon>Pseudomonadati</taxon>
        <taxon>Pseudomonadota</taxon>
        <taxon>Betaproteobacteria</taxon>
        <taxon>Burkholderiales</taxon>
        <taxon>Burkholderiaceae</taxon>
        <taxon>Paraburkholderia</taxon>
    </lineage>
</organism>
<evidence type="ECO:0000256" key="2">
    <source>
        <dbReference type="ARBA" id="ARBA00023136"/>
    </source>
</evidence>
<keyword evidence="2 3" id="KW-0472">Membrane</keyword>
<accession>A0AAP5Q7H5</accession>
<feature type="transmembrane region" description="Helical" evidence="5">
    <location>
        <begin position="333"/>
        <end position="352"/>
    </location>
</feature>
<dbReference type="PRINTS" id="PR01021">
    <property type="entry name" value="OMPADOMAIN"/>
</dbReference>
<dbReference type="Pfam" id="PF00691">
    <property type="entry name" value="OmpA"/>
    <property type="match status" value="1"/>
</dbReference>
<keyword evidence="5" id="KW-0812">Transmembrane</keyword>
<proteinExistence type="predicted"/>
<dbReference type="PROSITE" id="PS51123">
    <property type="entry name" value="OMPA_2"/>
    <property type="match status" value="1"/>
</dbReference>
<feature type="compositionally biased region" description="Polar residues" evidence="4">
    <location>
        <begin position="576"/>
        <end position="586"/>
    </location>
</feature>
<feature type="transmembrane region" description="Helical" evidence="5">
    <location>
        <begin position="35"/>
        <end position="56"/>
    </location>
</feature>
<reference evidence="7" key="1">
    <citation type="submission" date="2022-08" db="EMBL/GenBank/DDBJ databases">
        <authorList>
            <person name="Kim S.-J."/>
        </authorList>
    </citation>
    <scope>NUCLEOTIDE SEQUENCE</scope>
    <source>
        <strain evidence="7">KJ</strain>
    </source>
</reference>
<name>A0AAP5Q7H5_9BURK</name>
<sequence length="612" mass="65003">MSELRLGYPFRAMVVLATVLALAVLFIILPVSRGLAWIAAVGVMLMALVAVVVYTLHLNRASEQSLHALAALGATSADLPMGLHARMPLVLVMGDSLPELFNPGGHEEQLAHVGDGAIWLRVDNPRDLALVGVAVKRWRDGRAPDGVVLSITPALHAGEDALTQALRSARQSISDASRMLGTALPVNIAIYQRLTALPATAPQWYGVSAANRQTDIQRFESAMRDAEAQVPQAGNDPAPAHRAAALASIVGWTRQVVIGSLTGHLQSSVPCALVGIGWIDCGPASGPGSPWARHVLAQTRVMPPPMAASPAPWPLPQPLIDATPRRRWVSPRLAALAHAIALLACAGALATWGSAENNHALLAHIGAHLGRFSMIPPGHDTARRDALQALVADRDQLDRYARLGVPLRLSFGMYRGTALVPLLNTAIASYKAPPSPPVLIALDSMSLFDSGKAQLKPGSTRALVRALELIGAHPDKRILVAGYTDNVGDAGSNLKLSIARAGAVRDWLVDASGIAVTRFAIQGYGDTRPIAGNDTDAGRARNRRVEIILVSDTPQRPLRVAPKETPSWRPIRLAPGQNTGRRSTQFEPGAWLREIRGPGSTPDACCSQNQGE</sequence>
<dbReference type="Gene3D" id="3.30.1330.60">
    <property type="entry name" value="OmpA-like domain"/>
    <property type="match status" value="1"/>
</dbReference>